<organism evidence="1 2">
    <name type="scientific">Musa troglodytarum</name>
    <name type="common">fe'i banana</name>
    <dbReference type="NCBI Taxonomy" id="320322"/>
    <lineage>
        <taxon>Eukaryota</taxon>
        <taxon>Viridiplantae</taxon>
        <taxon>Streptophyta</taxon>
        <taxon>Embryophyta</taxon>
        <taxon>Tracheophyta</taxon>
        <taxon>Spermatophyta</taxon>
        <taxon>Magnoliopsida</taxon>
        <taxon>Liliopsida</taxon>
        <taxon>Zingiberales</taxon>
        <taxon>Musaceae</taxon>
        <taxon>Musa</taxon>
    </lineage>
</organism>
<reference evidence="1" key="1">
    <citation type="submission" date="2022-05" db="EMBL/GenBank/DDBJ databases">
        <title>The Musa troglodytarum L. genome provides insights into the mechanism of non-climacteric behaviour and enrichment of carotenoids.</title>
        <authorList>
            <person name="Wang J."/>
        </authorList>
    </citation>
    <scope>NUCLEOTIDE SEQUENCE</scope>
    <source>
        <tissue evidence="1">Leaf</tissue>
    </source>
</reference>
<name>A0A9E7GVW2_9LILI</name>
<dbReference type="Proteomes" id="UP001055439">
    <property type="component" value="Chromosome 7"/>
</dbReference>
<protein>
    <submittedName>
        <fullName evidence="1">Uncharacterized protein</fullName>
    </submittedName>
</protein>
<keyword evidence="2" id="KW-1185">Reference proteome</keyword>
<sequence>SKISNGSTVNRSFIHDPKFFFVWSHAAEDNTGDLSREERKLEGELKTLNKPFVKSFKDEYGINYDCMDIYRQSAFDHPLLKNHTLQVTYHLVPAFDVYLFLFFACHTFTLFTACESATGIHYSCFLRIPLHWN</sequence>
<proteinExistence type="predicted"/>
<accession>A0A9E7GVW2</accession>
<dbReference type="OrthoDB" id="777472at2759"/>
<gene>
    <name evidence="1" type="ORF">MUK42_12010</name>
</gene>
<dbReference type="AlphaFoldDB" id="A0A9E7GVW2"/>
<evidence type="ECO:0000313" key="2">
    <source>
        <dbReference type="Proteomes" id="UP001055439"/>
    </source>
</evidence>
<evidence type="ECO:0000313" key="1">
    <source>
        <dbReference type="EMBL" id="URE19062.1"/>
    </source>
</evidence>
<dbReference type="EMBL" id="CP097509">
    <property type="protein sequence ID" value="URE19062.1"/>
    <property type="molecule type" value="Genomic_DNA"/>
</dbReference>
<feature type="non-terminal residue" evidence="1">
    <location>
        <position position="1"/>
    </location>
</feature>